<dbReference type="Pfam" id="PF01239">
    <property type="entry name" value="PPTA"/>
    <property type="match status" value="5"/>
</dbReference>
<gene>
    <name evidence="10" type="ORF">DIURU_004490</name>
</gene>
<organism evidence="10 11">
    <name type="scientific">Diutina rugosa</name>
    <name type="common">Yeast</name>
    <name type="synonym">Candida rugosa</name>
    <dbReference type="NCBI Taxonomy" id="5481"/>
    <lineage>
        <taxon>Eukaryota</taxon>
        <taxon>Fungi</taxon>
        <taxon>Dikarya</taxon>
        <taxon>Ascomycota</taxon>
        <taxon>Saccharomycotina</taxon>
        <taxon>Pichiomycetes</taxon>
        <taxon>Debaryomycetaceae</taxon>
        <taxon>Diutina</taxon>
    </lineage>
</organism>
<dbReference type="GO" id="GO:0004663">
    <property type="term" value="F:Rab geranylgeranyltransferase activity"/>
    <property type="evidence" value="ECO:0007669"/>
    <property type="project" value="UniProtKB-UniRule"/>
</dbReference>
<dbReference type="FunFam" id="1.25.40.120:FF:000035">
    <property type="entry name" value="Geranylgeranyl transferase type-2 subunit alpha"/>
    <property type="match status" value="1"/>
</dbReference>
<dbReference type="EMBL" id="SWFT01000131">
    <property type="protein sequence ID" value="KAA8898978.1"/>
    <property type="molecule type" value="Genomic_DNA"/>
</dbReference>
<dbReference type="VEuPathDB" id="FungiDB:DIURU_004490"/>
<comment type="catalytic activity">
    <reaction evidence="8 9">
        <text>geranylgeranyl diphosphate + L-cysteinyl-[protein] = S-geranylgeranyl-L-cysteinyl-[protein] + diphosphate</text>
        <dbReference type="Rhea" id="RHEA:21240"/>
        <dbReference type="Rhea" id="RHEA-COMP:10131"/>
        <dbReference type="Rhea" id="RHEA-COMP:11537"/>
        <dbReference type="ChEBI" id="CHEBI:29950"/>
        <dbReference type="ChEBI" id="CHEBI:33019"/>
        <dbReference type="ChEBI" id="CHEBI:57533"/>
        <dbReference type="ChEBI" id="CHEBI:86021"/>
        <dbReference type="EC" id="2.5.1.60"/>
    </reaction>
</comment>
<dbReference type="InterPro" id="IPR002088">
    <property type="entry name" value="Prenyl_trans_a"/>
</dbReference>
<protein>
    <recommendedName>
        <fullName evidence="3 9">Geranylgeranyl transferase type-2 subunit alpha</fullName>
        <ecNumber evidence="2 9">2.5.1.60</ecNumber>
    </recommendedName>
    <alternativeName>
        <fullName evidence="7 9">Geranylgeranyl transferase type II subunit alpha</fullName>
    </alternativeName>
</protein>
<dbReference type="AlphaFoldDB" id="A0A642UH95"/>
<dbReference type="EC" id="2.5.1.60" evidence="2 9"/>
<sequence length="354" mass="41989">MQHGVKRKHWSDAELREKEAQDEAKIATYRQLTKLVLDHRQQYDDTSFTNTTTLLTLNPEFYTIWNIRREILEHWGLDTDKVKRHLAEDLKMVMAMLKRFPKCYWVWNHRRWCLLSLKDDANWEKEFALVSMLLDLDIRNFHGWQYRRFVVSQIELGQRPEQQLATDLKEFEYTTLKISGNISNFSAWHNRSQLIPKIITRVHELNVTDQPMFSDPEKLMANELELVTTGMYMDSSDTSVWTYLQWLVTDPLLVTELKQRGVYETILRDQLAKVKELDDLELDENGKHDVWCLKSMVLITALLNREAQRPIVDENITEWLNLLVELDPQRHQRYRDQLSGRNPVISTTPTSVTS</sequence>
<dbReference type="Gene3D" id="1.25.40.120">
    <property type="entry name" value="Protein prenylyltransferase"/>
    <property type="match status" value="1"/>
</dbReference>
<keyword evidence="4 9" id="KW-0637">Prenyltransferase</keyword>
<dbReference type="Proteomes" id="UP000449547">
    <property type="component" value="Unassembled WGS sequence"/>
</dbReference>
<dbReference type="PANTHER" id="PTHR11129">
    <property type="entry name" value="PROTEIN FARNESYLTRANSFERASE ALPHA SUBUNIT/RAB GERANYLGERANYL TRANSFERASE ALPHA SUBUNIT"/>
    <property type="match status" value="1"/>
</dbReference>
<accession>A0A642UH95</accession>
<evidence type="ECO:0000256" key="9">
    <source>
        <dbReference type="RuleBase" id="RU367120"/>
    </source>
</evidence>
<evidence type="ECO:0000313" key="10">
    <source>
        <dbReference type="EMBL" id="KAA8898978.1"/>
    </source>
</evidence>
<dbReference type="PANTHER" id="PTHR11129:SF2">
    <property type="entry name" value="GERANYLGERANYL TRANSFERASE TYPE-2 SUBUNIT ALPHA"/>
    <property type="match status" value="1"/>
</dbReference>
<dbReference type="RefSeq" id="XP_034010711.1">
    <property type="nucleotide sequence ID" value="XM_034157369.1"/>
</dbReference>
<dbReference type="GeneID" id="54783141"/>
<evidence type="ECO:0000256" key="8">
    <source>
        <dbReference type="ARBA" id="ARBA00047658"/>
    </source>
</evidence>
<dbReference type="OMA" id="RKFPKCY"/>
<evidence type="ECO:0000256" key="6">
    <source>
        <dbReference type="ARBA" id="ARBA00022737"/>
    </source>
</evidence>
<evidence type="ECO:0000256" key="7">
    <source>
        <dbReference type="ARBA" id="ARBA00031267"/>
    </source>
</evidence>
<comment type="function">
    <text evidence="9">Catalyzes the transfer of a geranyl-geranyl moiety from geranyl-geranyl pyrophosphate to cysteines occuring in specific C-terminal amino acid sequences.</text>
</comment>
<name>A0A642UH95_DIURU</name>
<reference evidence="10 11" key="1">
    <citation type="submission" date="2019-07" db="EMBL/GenBank/DDBJ databases">
        <title>Genome assembly of two rare yeast pathogens: Diutina rugosa and Trichomonascus ciferrii.</title>
        <authorList>
            <person name="Mixao V."/>
            <person name="Saus E."/>
            <person name="Hansen A."/>
            <person name="Lass-Flor C."/>
            <person name="Gabaldon T."/>
        </authorList>
    </citation>
    <scope>NUCLEOTIDE SEQUENCE [LARGE SCALE GENOMIC DNA]</scope>
    <source>
        <strain evidence="10 11">CBS 613</strain>
    </source>
</reference>
<proteinExistence type="inferred from homology"/>
<dbReference type="SUPFAM" id="SSF48439">
    <property type="entry name" value="Protein prenylyltransferase"/>
    <property type="match status" value="1"/>
</dbReference>
<comment type="similarity">
    <text evidence="1 9">Belongs to the protein prenyltransferase subunit alpha family.</text>
</comment>
<comment type="caution">
    <text evidence="10">The sequence shown here is derived from an EMBL/GenBank/DDBJ whole genome shotgun (WGS) entry which is preliminary data.</text>
</comment>
<dbReference type="OrthoDB" id="1658at2759"/>
<keyword evidence="6" id="KW-0677">Repeat</keyword>
<evidence type="ECO:0000256" key="5">
    <source>
        <dbReference type="ARBA" id="ARBA00022679"/>
    </source>
</evidence>
<dbReference type="GO" id="GO:0097354">
    <property type="term" value="P:prenylation"/>
    <property type="evidence" value="ECO:0007669"/>
    <property type="project" value="UniProtKB-UniRule"/>
</dbReference>
<keyword evidence="11" id="KW-1185">Reference proteome</keyword>
<dbReference type="GO" id="GO:0005968">
    <property type="term" value="C:Rab-protein geranylgeranyltransferase complex"/>
    <property type="evidence" value="ECO:0007669"/>
    <property type="project" value="TreeGrafter"/>
</dbReference>
<keyword evidence="5 9" id="KW-0808">Transferase</keyword>
<evidence type="ECO:0000313" key="11">
    <source>
        <dbReference type="Proteomes" id="UP000449547"/>
    </source>
</evidence>
<evidence type="ECO:0000256" key="1">
    <source>
        <dbReference type="ARBA" id="ARBA00006734"/>
    </source>
</evidence>
<evidence type="ECO:0000256" key="3">
    <source>
        <dbReference type="ARBA" id="ARBA00014772"/>
    </source>
</evidence>
<dbReference type="PROSITE" id="PS51147">
    <property type="entry name" value="PFTA"/>
    <property type="match status" value="4"/>
</dbReference>
<evidence type="ECO:0000256" key="4">
    <source>
        <dbReference type="ARBA" id="ARBA00022602"/>
    </source>
</evidence>
<evidence type="ECO:0000256" key="2">
    <source>
        <dbReference type="ARBA" id="ARBA00012656"/>
    </source>
</evidence>